<evidence type="ECO:0000256" key="4">
    <source>
        <dbReference type="ARBA" id="ARBA00022781"/>
    </source>
</evidence>
<dbReference type="Proteomes" id="UP000767446">
    <property type="component" value="Unassembled WGS sequence"/>
</dbReference>
<evidence type="ECO:0000256" key="6">
    <source>
        <dbReference type="ARBA" id="ARBA00023065"/>
    </source>
</evidence>
<dbReference type="PANTHER" id="PTHR33650">
    <property type="entry name" value="CHLOROPLAST ENVELOPE MEMBRANE PROTEIN-RELATED"/>
    <property type="match status" value="1"/>
</dbReference>
<evidence type="ECO:0000256" key="2">
    <source>
        <dbReference type="ARBA" id="ARBA00022448"/>
    </source>
</evidence>
<keyword evidence="5 8" id="KW-1133">Transmembrane helix</keyword>
<dbReference type="Pfam" id="PF03040">
    <property type="entry name" value="CemA"/>
    <property type="match status" value="1"/>
</dbReference>
<proteinExistence type="predicted"/>
<comment type="caution">
    <text evidence="9">The sequence shown here is derived from an EMBL/GenBank/DDBJ whole genome shotgun (WGS) entry which is preliminary data.</text>
</comment>
<protein>
    <submittedName>
        <fullName evidence="9">CemA family protein</fullName>
    </submittedName>
</protein>
<keyword evidence="7 8" id="KW-0472">Membrane</keyword>
<dbReference type="AlphaFoldDB" id="A0A941GW55"/>
<gene>
    <name evidence="9" type="ORF">DSM107014_11785</name>
</gene>
<keyword evidence="6" id="KW-0406">Ion transport</keyword>
<evidence type="ECO:0000256" key="7">
    <source>
        <dbReference type="ARBA" id="ARBA00023136"/>
    </source>
</evidence>
<evidence type="ECO:0000313" key="10">
    <source>
        <dbReference type="Proteomes" id="UP000767446"/>
    </source>
</evidence>
<comment type="subcellular location">
    <subcellularLocation>
        <location evidence="1">Membrane</location>
        <topology evidence="1">Multi-pass membrane protein</topology>
    </subcellularLocation>
</comment>
<reference evidence="9" key="1">
    <citation type="submission" date="2021-02" db="EMBL/GenBank/DDBJ databases">
        <title>Metagenome analyses of Stigonema ocellatum DSM 106950, Chlorogloea purpurea SAG 13.99 and Gomphosphaeria aponina DSM 107014.</title>
        <authorList>
            <person name="Marter P."/>
            <person name="Huang S."/>
        </authorList>
    </citation>
    <scope>NUCLEOTIDE SEQUENCE</scope>
    <source>
        <strain evidence="9">JP213</strain>
    </source>
</reference>
<evidence type="ECO:0000256" key="3">
    <source>
        <dbReference type="ARBA" id="ARBA00022692"/>
    </source>
</evidence>
<feature type="transmembrane region" description="Helical" evidence="8">
    <location>
        <begin position="283"/>
        <end position="300"/>
    </location>
</feature>
<evidence type="ECO:0000313" key="9">
    <source>
        <dbReference type="EMBL" id="MBR8828558.1"/>
    </source>
</evidence>
<dbReference type="GO" id="GO:0016020">
    <property type="term" value="C:membrane"/>
    <property type="evidence" value="ECO:0007669"/>
    <property type="project" value="UniProtKB-SubCell"/>
</dbReference>
<dbReference type="PANTHER" id="PTHR33650:SF2">
    <property type="entry name" value="CHLOROPLAST ENVELOPE MEMBRANE PROTEIN"/>
    <property type="match status" value="1"/>
</dbReference>
<keyword evidence="3 8" id="KW-0812">Transmembrane</keyword>
<keyword evidence="4" id="KW-0375">Hydrogen ion transport</keyword>
<evidence type="ECO:0000256" key="1">
    <source>
        <dbReference type="ARBA" id="ARBA00004141"/>
    </source>
</evidence>
<dbReference type="EMBL" id="JADQBC010000076">
    <property type="protein sequence ID" value="MBR8828558.1"/>
    <property type="molecule type" value="Genomic_DNA"/>
</dbReference>
<name>A0A941GW55_9CHRO</name>
<feature type="transmembrane region" description="Helical" evidence="8">
    <location>
        <begin position="321"/>
        <end position="340"/>
    </location>
</feature>
<dbReference type="GO" id="GO:1902600">
    <property type="term" value="P:proton transmembrane transport"/>
    <property type="evidence" value="ECO:0007669"/>
    <property type="project" value="UniProtKB-KW"/>
</dbReference>
<feature type="transmembrane region" description="Helical" evidence="8">
    <location>
        <begin position="180"/>
        <end position="199"/>
    </location>
</feature>
<feature type="transmembrane region" description="Helical" evidence="8">
    <location>
        <begin position="360"/>
        <end position="382"/>
    </location>
</feature>
<evidence type="ECO:0000256" key="5">
    <source>
        <dbReference type="ARBA" id="ARBA00022989"/>
    </source>
</evidence>
<organism evidence="9 10">
    <name type="scientific">Gomphosphaeria aponina SAG 52.96 = DSM 107014</name>
    <dbReference type="NCBI Taxonomy" id="1521640"/>
    <lineage>
        <taxon>Bacteria</taxon>
        <taxon>Bacillati</taxon>
        <taxon>Cyanobacteriota</taxon>
        <taxon>Cyanophyceae</taxon>
        <taxon>Oscillatoriophycideae</taxon>
        <taxon>Chroococcales</taxon>
        <taxon>Gomphosphaeriaceae</taxon>
        <taxon>Gomphosphaeria</taxon>
    </lineage>
</organism>
<evidence type="ECO:0000256" key="8">
    <source>
        <dbReference type="SAM" id="Phobius"/>
    </source>
</evidence>
<keyword evidence="2" id="KW-0813">Transport</keyword>
<dbReference type="InterPro" id="IPR004282">
    <property type="entry name" value="CemA"/>
</dbReference>
<sequence length="402" mass="46281">MKTPLIPKIQQLINQAYLEALEDAYQGAVLIKEIEDKHFNGKSISFNTEEGKAVYDYFQPQLERQLLRIRLKLTQFRFSGFLLPPNSRIDTIQDNSNLESLILEKLAFINSVVSGYSNLTQTEVKKAITVVNLPPRLNQPETIQQGSFRETFSKIRKELTPDYEQEKINELRYLRKNQTIAIKWLLILLIIPIVVQITSRNIVFEPLLNNFRDDNPSKVKISLELEEHFLQEYTMFKEELEIKELLIEDFHLSEEEKLEQLKEKASEIFREAGYRTLDGLKNILADLTALASFVGLVYIGRTQITIVRAFLHRYFQSFNDATKVFLIILVTDLFVGYHSAEGWEVLLGGLSSHVGLPENKVLIYGFIATVPVIADASVKFWVFNYLTRSSPSAVAVLEKMNQ</sequence>
<accession>A0A941GW55</accession>